<reference evidence="8 9" key="1">
    <citation type="journal article" date="2009" name="Int. J. Syst. Evol. Microbiol.">
        <title>Paenibacillus contaminans sp. nov., isolated from a contaminated laboratory plate.</title>
        <authorList>
            <person name="Chou J.H."/>
            <person name="Lee J.H."/>
            <person name="Lin M.C."/>
            <person name="Chang P.S."/>
            <person name="Arun A.B."/>
            <person name="Young C.C."/>
            <person name="Chen W.M."/>
        </authorList>
    </citation>
    <scope>NUCLEOTIDE SEQUENCE [LARGE SCALE GENOMIC DNA]</scope>
    <source>
        <strain evidence="8 9">CKOBP-6</strain>
    </source>
</reference>
<protein>
    <submittedName>
        <fullName evidence="8">TlpA family protein disulfide reductase</fullName>
    </submittedName>
</protein>
<evidence type="ECO:0000313" key="8">
    <source>
        <dbReference type="EMBL" id="RAV19557.1"/>
    </source>
</evidence>
<dbReference type="EMBL" id="QMFB01000011">
    <property type="protein sequence ID" value="RAV19557.1"/>
    <property type="molecule type" value="Genomic_DNA"/>
</dbReference>
<name>A0A329MNS3_9BACL</name>
<proteinExistence type="predicted"/>
<evidence type="ECO:0000256" key="5">
    <source>
        <dbReference type="ARBA" id="ARBA00023284"/>
    </source>
</evidence>
<comment type="caution">
    <text evidence="8">The sequence shown here is derived from an EMBL/GenBank/DDBJ whole genome shotgun (WGS) entry which is preliminary data.</text>
</comment>
<feature type="domain" description="Thioredoxin" evidence="7">
    <location>
        <begin position="94"/>
        <end position="232"/>
    </location>
</feature>
<evidence type="ECO:0000259" key="7">
    <source>
        <dbReference type="PROSITE" id="PS51352"/>
    </source>
</evidence>
<organism evidence="8 9">
    <name type="scientific">Paenibacillus contaminans</name>
    <dbReference type="NCBI Taxonomy" id="450362"/>
    <lineage>
        <taxon>Bacteria</taxon>
        <taxon>Bacillati</taxon>
        <taxon>Bacillota</taxon>
        <taxon>Bacilli</taxon>
        <taxon>Bacillales</taxon>
        <taxon>Paenibacillaceae</taxon>
        <taxon>Paenibacillus</taxon>
    </lineage>
</organism>
<dbReference type="Proteomes" id="UP000250369">
    <property type="component" value="Unassembled WGS sequence"/>
</dbReference>
<dbReference type="PANTHER" id="PTHR42852">
    <property type="entry name" value="THIOL:DISULFIDE INTERCHANGE PROTEIN DSBE"/>
    <property type="match status" value="1"/>
</dbReference>
<gene>
    <name evidence="8" type="ORF">DQG23_19010</name>
</gene>
<evidence type="ECO:0000256" key="6">
    <source>
        <dbReference type="SAM" id="MobiDB-lite"/>
    </source>
</evidence>
<dbReference type="InterPro" id="IPR050553">
    <property type="entry name" value="Thioredoxin_ResA/DsbE_sf"/>
</dbReference>
<dbReference type="OrthoDB" id="25753at2"/>
<sequence length="232" mass="25502">MKKKMLLWAGVVLGLILISVYVTNNYSISEAEKNVASPADKEGKPAASPVVNSGNEASASLVGKDESSATSSVIQYENEAGKQAVPGAAAVNEHADLEPAGDFTLTDLKGGTVALSDLRGKGVYLNFWATWCKWCKKEMPDMEKIYAEYKDKDLVILAVSVGEDRETVAKYIEDNGYTFDVLLDPDKTVAQQYQIKPIPVSLFIDRQGRIVYKKLGTMTEDQMRLKVEQLLQ</sequence>
<keyword evidence="9" id="KW-1185">Reference proteome</keyword>
<dbReference type="RefSeq" id="WP_113032462.1">
    <property type="nucleotide sequence ID" value="NZ_QMFB01000011.1"/>
</dbReference>
<dbReference type="InterPro" id="IPR000866">
    <property type="entry name" value="AhpC/TSA"/>
</dbReference>
<accession>A0A329MNS3</accession>
<dbReference type="PANTHER" id="PTHR42852:SF6">
    <property type="entry name" value="THIOL:DISULFIDE INTERCHANGE PROTEIN DSBE"/>
    <property type="match status" value="1"/>
</dbReference>
<dbReference type="Gene3D" id="3.40.30.10">
    <property type="entry name" value="Glutaredoxin"/>
    <property type="match status" value="1"/>
</dbReference>
<evidence type="ECO:0000256" key="3">
    <source>
        <dbReference type="ARBA" id="ARBA00022968"/>
    </source>
</evidence>
<dbReference type="SUPFAM" id="SSF52833">
    <property type="entry name" value="Thioredoxin-like"/>
    <property type="match status" value="1"/>
</dbReference>
<evidence type="ECO:0000313" key="9">
    <source>
        <dbReference type="Proteomes" id="UP000250369"/>
    </source>
</evidence>
<keyword evidence="3" id="KW-0735">Signal-anchor</keyword>
<dbReference type="PROSITE" id="PS51352">
    <property type="entry name" value="THIOREDOXIN_2"/>
    <property type="match status" value="1"/>
</dbReference>
<evidence type="ECO:0000256" key="4">
    <source>
        <dbReference type="ARBA" id="ARBA00023157"/>
    </source>
</evidence>
<comment type="subcellular location">
    <subcellularLocation>
        <location evidence="1">Cell envelope</location>
    </subcellularLocation>
</comment>
<dbReference type="InterPro" id="IPR036249">
    <property type="entry name" value="Thioredoxin-like_sf"/>
</dbReference>
<dbReference type="GO" id="GO:0017004">
    <property type="term" value="P:cytochrome complex assembly"/>
    <property type="evidence" value="ECO:0007669"/>
    <property type="project" value="UniProtKB-KW"/>
</dbReference>
<keyword evidence="4" id="KW-1015">Disulfide bond</keyword>
<dbReference type="InterPro" id="IPR013766">
    <property type="entry name" value="Thioredoxin_domain"/>
</dbReference>
<keyword evidence="3" id="KW-0812">Transmembrane</keyword>
<dbReference type="AlphaFoldDB" id="A0A329MNS3"/>
<keyword evidence="5" id="KW-0676">Redox-active center</keyword>
<dbReference type="CDD" id="cd02966">
    <property type="entry name" value="TlpA_like_family"/>
    <property type="match status" value="1"/>
</dbReference>
<keyword evidence="2" id="KW-0201">Cytochrome c-type biogenesis</keyword>
<dbReference type="Pfam" id="PF00578">
    <property type="entry name" value="AhpC-TSA"/>
    <property type="match status" value="1"/>
</dbReference>
<dbReference type="GO" id="GO:0016209">
    <property type="term" value="F:antioxidant activity"/>
    <property type="evidence" value="ECO:0007669"/>
    <property type="project" value="InterPro"/>
</dbReference>
<dbReference type="GO" id="GO:0030313">
    <property type="term" value="C:cell envelope"/>
    <property type="evidence" value="ECO:0007669"/>
    <property type="project" value="UniProtKB-SubCell"/>
</dbReference>
<feature type="region of interest" description="Disordered" evidence="6">
    <location>
        <begin position="34"/>
        <end position="64"/>
    </location>
</feature>
<dbReference type="GO" id="GO:0016491">
    <property type="term" value="F:oxidoreductase activity"/>
    <property type="evidence" value="ECO:0007669"/>
    <property type="project" value="InterPro"/>
</dbReference>
<evidence type="ECO:0000256" key="2">
    <source>
        <dbReference type="ARBA" id="ARBA00022748"/>
    </source>
</evidence>
<evidence type="ECO:0000256" key="1">
    <source>
        <dbReference type="ARBA" id="ARBA00004196"/>
    </source>
</evidence>